<dbReference type="OrthoDB" id="9773332at2"/>
<dbReference type="EMBL" id="LVYD01000001">
    <property type="protein sequence ID" value="OQP67068.1"/>
    <property type="molecule type" value="Genomic_DNA"/>
</dbReference>
<dbReference type="NCBIfam" id="TIGR02757">
    <property type="entry name" value="TIGR02757 family protein"/>
    <property type="match status" value="1"/>
</dbReference>
<evidence type="ECO:0000313" key="1">
    <source>
        <dbReference type="EMBL" id="OQP67068.1"/>
    </source>
</evidence>
<dbReference type="RefSeq" id="WP_081144765.1">
    <property type="nucleotide sequence ID" value="NZ_LVYD01000001.1"/>
</dbReference>
<name>A0A1V9G9B7_9BACT</name>
<accession>A0A1V9G9B7</accession>
<protein>
    <submittedName>
        <fullName evidence="1">TIGR02757 family protein</fullName>
    </submittedName>
</protein>
<dbReference type="AlphaFoldDB" id="A0A1V9G9B7"/>
<dbReference type="InterPro" id="IPR014127">
    <property type="entry name" value="CHP02757"/>
</dbReference>
<dbReference type="Proteomes" id="UP000192796">
    <property type="component" value="Unassembled WGS sequence"/>
</dbReference>
<organism evidence="1 2">
    <name type="scientific">Niastella vici</name>
    <dbReference type="NCBI Taxonomy" id="1703345"/>
    <lineage>
        <taxon>Bacteria</taxon>
        <taxon>Pseudomonadati</taxon>
        <taxon>Bacteroidota</taxon>
        <taxon>Chitinophagia</taxon>
        <taxon>Chitinophagales</taxon>
        <taxon>Chitinophagaceae</taxon>
        <taxon>Niastella</taxon>
    </lineage>
</organism>
<sequence>MKQPSLKDFLNRKTEEYNQPSFIKDDPVSIPHLFRRQPDIEIAGFFAAVFAWGNRTTIIKKSLELMQAMDMAPHQFILQHDDNALKKLLAFKHRTFNTTDLLYFIEFLRSHYSKHKSLETAFTRCMEKNDATVENGLAGFHHYFFSLEHVPARTRKHIATPEKNSTCKRLNMFLRWMVRQDNGGVDFGIWKTISPAQLICPIDLHVARVAKRFNLLPRKQIDWQAALELTTCLRQLDAADPVKYDFALFGLGVVEKF</sequence>
<gene>
    <name evidence="1" type="ORF">A3860_01545</name>
</gene>
<dbReference type="STRING" id="1703345.A3860_01545"/>
<reference evidence="1 2" key="1">
    <citation type="submission" date="2016-03" db="EMBL/GenBank/DDBJ databases">
        <title>Niastella vici sp. nov., isolated from farmland soil.</title>
        <authorList>
            <person name="Chen L."/>
            <person name="Wang D."/>
            <person name="Yang S."/>
            <person name="Wang G."/>
        </authorList>
    </citation>
    <scope>NUCLEOTIDE SEQUENCE [LARGE SCALE GENOMIC DNA]</scope>
    <source>
        <strain evidence="1 2">DJ57</strain>
    </source>
</reference>
<dbReference type="Pfam" id="PF09674">
    <property type="entry name" value="DUF2400"/>
    <property type="match status" value="1"/>
</dbReference>
<keyword evidence="2" id="KW-1185">Reference proteome</keyword>
<proteinExistence type="predicted"/>
<comment type="caution">
    <text evidence="1">The sequence shown here is derived from an EMBL/GenBank/DDBJ whole genome shotgun (WGS) entry which is preliminary data.</text>
</comment>
<evidence type="ECO:0000313" key="2">
    <source>
        <dbReference type="Proteomes" id="UP000192796"/>
    </source>
</evidence>